<dbReference type="AlphaFoldDB" id="A0AA41KB15"/>
<reference evidence="1" key="1">
    <citation type="journal article" date="2021" name="Gut Microbes">
        <title>A synthetic consortium of 100 gut commensals modulates the composition and function in a colon model of the microbiome of elderly subjects.</title>
        <authorList>
            <person name="Perez M."/>
            <person name="Ntemiri A."/>
            <person name="Tan H."/>
            <person name="Harris H.M.B."/>
            <person name="Roager H.M."/>
            <person name="Ribiere C."/>
            <person name="O'Toole P.W."/>
        </authorList>
    </citation>
    <scope>NUCLEOTIDE SEQUENCE</scope>
    <source>
        <strain evidence="1">MCC335</strain>
    </source>
</reference>
<proteinExistence type="predicted"/>
<dbReference type="Proteomes" id="UP000708338">
    <property type="component" value="Unassembled WGS sequence"/>
</dbReference>
<accession>A0AA41KB15</accession>
<evidence type="ECO:0000313" key="2">
    <source>
        <dbReference type="Proteomes" id="UP000708338"/>
    </source>
</evidence>
<gene>
    <name evidence="1" type="ORF">GPL26_29135</name>
</gene>
<feature type="non-terminal residue" evidence="1">
    <location>
        <position position="1"/>
    </location>
</feature>
<organism evidence="1 2">
    <name type="scientific">Enterocloster citroniae</name>
    <dbReference type="NCBI Taxonomy" id="358743"/>
    <lineage>
        <taxon>Bacteria</taxon>
        <taxon>Bacillati</taxon>
        <taxon>Bacillota</taxon>
        <taxon>Clostridia</taxon>
        <taxon>Lachnospirales</taxon>
        <taxon>Lachnospiraceae</taxon>
        <taxon>Enterocloster</taxon>
    </lineage>
</organism>
<dbReference type="EMBL" id="WQPS01000146">
    <property type="protein sequence ID" value="MBT9813639.1"/>
    <property type="molecule type" value="Genomic_DNA"/>
</dbReference>
<name>A0AA41KB15_9FIRM</name>
<protein>
    <submittedName>
        <fullName evidence="1">PBSX family phage terminase large subunit</fullName>
    </submittedName>
</protein>
<evidence type="ECO:0000313" key="1">
    <source>
        <dbReference type="EMBL" id="MBT9813639.1"/>
    </source>
</evidence>
<sequence length="67" mass="7683">AILMAQGRFYYIQGECQSLVDALSTAVWDPKELTKNVRLDDGTSDIDSLDSFEYTFERQISRLIKYG</sequence>
<comment type="caution">
    <text evidence="1">The sequence shown here is derived from an EMBL/GenBank/DDBJ whole genome shotgun (WGS) entry which is preliminary data.</text>
</comment>